<dbReference type="GO" id="GO:0016740">
    <property type="term" value="F:transferase activity"/>
    <property type="evidence" value="ECO:0007669"/>
    <property type="project" value="UniProtKB-KW"/>
</dbReference>
<dbReference type="Proteomes" id="UP000800093">
    <property type="component" value="Unassembled WGS sequence"/>
</dbReference>
<dbReference type="InterPro" id="IPR029044">
    <property type="entry name" value="Nucleotide-diphossugar_trans"/>
</dbReference>
<sequence>MVLGFIWARSTDVRAHIPDLVPHHSISKDAEIYDDIQWSNFAYVQYVTNTNYLCNSLMILESLYRLGAKADRVMMYPNQWKAPTDDGMDASIESQLLARARDQYKTKLVPIQVQTFERGDETWKDSYTKLLAFNQTQYKRIISLDSDATVQQPMDELFLLPPTPVAMPRAYWMDQLFLSSQLVVLEPSEREWRRIEDTMRIDTESGFDMDMLNALYNNSCTIIPHRKYDLLTGEFRSASHIKYLGVDEPWDARKALEEAKFVHFSDWPMPKPWLKADPSVVEQVQPECKKTEEGEDCADRTVWLGLYQDFSERRQQVCGRSYDDRRTFRRSSLFRPSEYNPRYE</sequence>
<proteinExistence type="predicted"/>
<comment type="caution">
    <text evidence="1">The sequence shown here is derived from an EMBL/GenBank/DDBJ whole genome shotgun (WGS) entry which is preliminary data.</text>
</comment>
<gene>
    <name evidence="1" type="ORF">CC78DRAFT_586013</name>
</gene>
<evidence type="ECO:0000313" key="2">
    <source>
        <dbReference type="Proteomes" id="UP000800093"/>
    </source>
</evidence>
<name>A0A9P4MVS7_9PLEO</name>
<evidence type="ECO:0000313" key="1">
    <source>
        <dbReference type="EMBL" id="KAF2259365.1"/>
    </source>
</evidence>
<protein>
    <submittedName>
        <fullName evidence="1">Nucleotide-diphospho-sugar transferase</fullName>
    </submittedName>
</protein>
<dbReference type="OrthoDB" id="2014201at2759"/>
<dbReference type="Gene3D" id="3.90.550.10">
    <property type="entry name" value="Spore Coat Polysaccharide Biosynthesis Protein SpsA, Chain A"/>
    <property type="match status" value="1"/>
</dbReference>
<accession>A0A9P4MVS7</accession>
<dbReference type="PANTHER" id="PTHR11183">
    <property type="entry name" value="GLYCOGENIN SUBFAMILY MEMBER"/>
    <property type="match status" value="1"/>
</dbReference>
<keyword evidence="2" id="KW-1185">Reference proteome</keyword>
<reference evidence="2" key="1">
    <citation type="journal article" date="2020" name="Stud. Mycol.">
        <title>101 Dothideomycetes genomes: A test case for predicting lifestyles and emergence of pathogens.</title>
        <authorList>
            <person name="Haridas S."/>
            <person name="Albert R."/>
            <person name="Binder M."/>
            <person name="Bloem J."/>
            <person name="LaButti K."/>
            <person name="Salamov A."/>
            <person name="Andreopoulos B."/>
            <person name="Baker S."/>
            <person name="Barry K."/>
            <person name="Bills G."/>
            <person name="Bluhm B."/>
            <person name="Cannon C."/>
            <person name="Castanera R."/>
            <person name="Culley D."/>
            <person name="Daum C."/>
            <person name="Ezra D."/>
            <person name="Gonzalez J."/>
            <person name="Henrissat B."/>
            <person name="Kuo A."/>
            <person name="Liang C."/>
            <person name="Lipzen A."/>
            <person name="Lutzoni F."/>
            <person name="Magnuson J."/>
            <person name="Mondo S."/>
            <person name="Nolan M."/>
            <person name="Ohm R."/>
            <person name="Pangilinan J."/>
            <person name="Park H.-J."/>
            <person name="Ramirez L."/>
            <person name="Alfaro M."/>
            <person name="Sun H."/>
            <person name="Tritt A."/>
            <person name="Yoshinaga Y."/>
            <person name="Zwiers L.-H."/>
            <person name="Turgeon B."/>
            <person name="Goodwin S."/>
            <person name="Spatafora J."/>
            <person name="Crous P."/>
            <person name="Grigoriev I."/>
        </authorList>
    </citation>
    <scope>NUCLEOTIDE SEQUENCE [LARGE SCALE GENOMIC DNA]</scope>
    <source>
        <strain evidence="2">CBS 304.66</strain>
    </source>
</reference>
<dbReference type="AlphaFoldDB" id="A0A9P4MVS7"/>
<dbReference type="SUPFAM" id="SSF53448">
    <property type="entry name" value="Nucleotide-diphospho-sugar transferases"/>
    <property type="match status" value="1"/>
</dbReference>
<dbReference type="EMBL" id="ML986711">
    <property type="protein sequence ID" value="KAF2259365.1"/>
    <property type="molecule type" value="Genomic_DNA"/>
</dbReference>
<keyword evidence="1" id="KW-0808">Transferase</keyword>
<organism evidence="1 2">
    <name type="scientific">Lojkania enalia</name>
    <dbReference type="NCBI Taxonomy" id="147567"/>
    <lineage>
        <taxon>Eukaryota</taxon>
        <taxon>Fungi</taxon>
        <taxon>Dikarya</taxon>
        <taxon>Ascomycota</taxon>
        <taxon>Pezizomycotina</taxon>
        <taxon>Dothideomycetes</taxon>
        <taxon>Pleosporomycetidae</taxon>
        <taxon>Pleosporales</taxon>
        <taxon>Pleosporales incertae sedis</taxon>
        <taxon>Lojkania</taxon>
    </lineage>
</organism>
<dbReference type="InterPro" id="IPR050587">
    <property type="entry name" value="GNT1/Glycosyltrans_8"/>
</dbReference>